<accession>A0A934HL61</accession>
<dbReference type="InterPro" id="IPR004839">
    <property type="entry name" value="Aminotransferase_I/II_large"/>
</dbReference>
<evidence type="ECO:0000256" key="5">
    <source>
        <dbReference type="ARBA" id="ARBA00022679"/>
    </source>
</evidence>
<keyword evidence="11" id="KW-1185">Reference proteome</keyword>
<evidence type="ECO:0000256" key="4">
    <source>
        <dbReference type="ARBA" id="ARBA00022576"/>
    </source>
</evidence>
<dbReference type="RefSeq" id="WP_198684913.1">
    <property type="nucleotide sequence ID" value="NZ_JAEIJD010000002.1"/>
</dbReference>
<dbReference type="Proteomes" id="UP000613255">
    <property type="component" value="Unassembled WGS sequence"/>
</dbReference>
<comment type="cofactor">
    <cofactor evidence="1 8">
        <name>pyridoxal 5'-phosphate</name>
        <dbReference type="ChEBI" id="CHEBI:597326"/>
    </cofactor>
</comment>
<dbReference type="CDD" id="cd00609">
    <property type="entry name" value="AAT_like"/>
    <property type="match status" value="1"/>
</dbReference>
<dbReference type="Pfam" id="PF00155">
    <property type="entry name" value="Aminotran_1_2"/>
    <property type="match status" value="1"/>
</dbReference>
<evidence type="ECO:0000256" key="8">
    <source>
        <dbReference type="RuleBase" id="RU000481"/>
    </source>
</evidence>
<dbReference type="FunFam" id="3.40.640.10:FF:000033">
    <property type="entry name" value="Aspartate aminotransferase"/>
    <property type="match status" value="1"/>
</dbReference>
<evidence type="ECO:0000256" key="7">
    <source>
        <dbReference type="ARBA" id="ARBA00049185"/>
    </source>
</evidence>
<dbReference type="EC" id="2.6.1.-" evidence="8"/>
<keyword evidence="4 8" id="KW-0032">Aminotransferase</keyword>
<proteinExistence type="inferred from homology"/>
<keyword evidence="5 8" id="KW-0808">Transferase</keyword>
<dbReference type="PANTHER" id="PTHR46383">
    <property type="entry name" value="ASPARTATE AMINOTRANSFERASE"/>
    <property type="match status" value="1"/>
</dbReference>
<dbReference type="InterPro" id="IPR015422">
    <property type="entry name" value="PyrdxlP-dep_Trfase_small"/>
</dbReference>
<comment type="caution">
    <text evidence="10">The sequence shown here is derived from an EMBL/GenBank/DDBJ whole genome shotgun (WGS) entry which is preliminary data.</text>
</comment>
<name>A0A934HL61_9RHOB</name>
<gene>
    <name evidence="10" type="ORF">JAO82_03260</name>
</gene>
<dbReference type="EMBL" id="JAEIJD010000002">
    <property type="protein sequence ID" value="MBI6628891.1"/>
    <property type="molecule type" value="Genomic_DNA"/>
</dbReference>
<evidence type="ECO:0000256" key="1">
    <source>
        <dbReference type="ARBA" id="ARBA00001933"/>
    </source>
</evidence>
<sequence length="400" mass="42764">MSFLSATLSRVKPSPTIAISARAREMKAAGHDVIALSAGEPDFDTPDNIKVAAKAAIDAGQTKYTDPDGTPELKSAISAKFQRENELDYSEAQISIGTGGKQILYNGLMATLNPGDEVVIPAPYWVSYPDMVLLAGGTPVIATTTLESGFKLSAEQLEAAITPRTKWIIFNSPGNPSGAGYSWEELKALTDVLMRHPHVWVMTDDMYEHLAYDGFEFCTPAQVEPALYERTLTINGVSKAHAMTGWRIGYAGGPEPLIAAMRKIQSQSTSCPCTISQWAAVEALEGPQDHIIANNAVFKRRRDLVVSRLNAITGITCPTPEGAFYVYPSIAGLIGRTSAGGTKITDDEAFATALLDETGVAVVFGAAFGLSPNFRISYATADAALEAACARIQTFCNNLT</sequence>
<keyword evidence="6" id="KW-0663">Pyridoxal phosphate</keyword>
<feature type="domain" description="Aminotransferase class I/classII large" evidence="9">
    <location>
        <begin position="32"/>
        <end position="392"/>
    </location>
</feature>
<dbReference type="InterPro" id="IPR050596">
    <property type="entry name" value="AspAT/PAT-like"/>
</dbReference>
<dbReference type="SUPFAM" id="SSF53383">
    <property type="entry name" value="PLP-dependent transferases"/>
    <property type="match status" value="1"/>
</dbReference>
<dbReference type="InterPro" id="IPR015421">
    <property type="entry name" value="PyrdxlP-dep_Trfase_major"/>
</dbReference>
<dbReference type="GO" id="GO:0004069">
    <property type="term" value="F:L-aspartate:2-oxoglutarate aminotransferase activity"/>
    <property type="evidence" value="ECO:0007669"/>
    <property type="project" value="UniProtKB-EC"/>
</dbReference>
<dbReference type="PROSITE" id="PS00105">
    <property type="entry name" value="AA_TRANSFER_CLASS_1"/>
    <property type="match status" value="1"/>
</dbReference>
<dbReference type="AlphaFoldDB" id="A0A934HL61"/>
<dbReference type="InterPro" id="IPR004838">
    <property type="entry name" value="NHTrfase_class1_PyrdxlP-BS"/>
</dbReference>
<dbReference type="PANTHER" id="PTHR46383:SF1">
    <property type="entry name" value="ASPARTATE AMINOTRANSFERASE"/>
    <property type="match status" value="1"/>
</dbReference>
<organism evidence="10 11">
    <name type="scientific">Pontibaca salina</name>
    <dbReference type="NCBI Taxonomy" id="2795731"/>
    <lineage>
        <taxon>Bacteria</taxon>
        <taxon>Pseudomonadati</taxon>
        <taxon>Pseudomonadota</taxon>
        <taxon>Alphaproteobacteria</taxon>
        <taxon>Rhodobacterales</taxon>
        <taxon>Roseobacteraceae</taxon>
        <taxon>Pontibaca</taxon>
    </lineage>
</organism>
<reference evidence="10" key="1">
    <citation type="submission" date="2020-12" db="EMBL/GenBank/DDBJ databases">
        <title>Pontibaca salina gen. nov., sp. nov., isolated from marine sediment.</title>
        <authorList>
            <person name="Bo J."/>
            <person name="Wang S."/>
            <person name="Song X."/>
            <person name="Du Z."/>
        </authorList>
    </citation>
    <scope>NUCLEOTIDE SEQUENCE</scope>
    <source>
        <strain evidence="10">S1109L</strain>
    </source>
</reference>
<dbReference type="GO" id="GO:0030170">
    <property type="term" value="F:pyridoxal phosphate binding"/>
    <property type="evidence" value="ECO:0007669"/>
    <property type="project" value="InterPro"/>
</dbReference>
<evidence type="ECO:0000313" key="11">
    <source>
        <dbReference type="Proteomes" id="UP000613255"/>
    </source>
</evidence>
<dbReference type="Gene3D" id="3.40.640.10">
    <property type="entry name" value="Type I PLP-dependent aspartate aminotransferase-like (Major domain)"/>
    <property type="match status" value="1"/>
</dbReference>
<comment type="catalytic activity">
    <reaction evidence="7">
        <text>L-aspartate + 2-oxoglutarate = oxaloacetate + L-glutamate</text>
        <dbReference type="Rhea" id="RHEA:21824"/>
        <dbReference type="ChEBI" id="CHEBI:16452"/>
        <dbReference type="ChEBI" id="CHEBI:16810"/>
        <dbReference type="ChEBI" id="CHEBI:29985"/>
        <dbReference type="ChEBI" id="CHEBI:29991"/>
        <dbReference type="EC" id="2.6.1.1"/>
    </reaction>
</comment>
<evidence type="ECO:0000256" key="6">
    <source>
        <dbReference type="ARBA" id="ARBA00022898"/>
    </source>
</evidence>
<protein>
    <recommendedName>
        <fullName evidence="8">Aminotransferase</fullName>
        <ecNumber evidence="8">2.6.1.-</ecNumber>
    </recommendedName>
</protein>
<dbReference type="InterPro" id="IPR015424">
    <property type="entry name" value="PyrdxlP-dep_Trfase"/>
</dbReference>
<evidence type="ECO:0000259" key="9">
    <source>
        <dbReference type="Pfam" id="PF00155"/>
    </source>
</evidence>
<dbReference type="GO" id="GO:0006520">
    <property type="term" value="P:amino acid metabolic process"/>
    <property type="evidence" value="ECO:0007669"/>
    <property type="project" value="InterPro"/>
</dbReference>
<evidence type="ECO:0000313" key="10">
    <source>
        <dbReference type="EMBL" id="MBI6628891.1"/>
    </source>
</evidence>
<comment type="subunit">
    <text evidence="3">Homodimer.</text>
</comment>
<comment type="similarity">
    <text evidence="2 8">Belongs to the class-I pyridoxal-phosphate-dependent aminotransferase family.</text>
</comment>
<dbReference type="Gene3D" id="3.90.1150.10">
    <property type="entry name" value="Aspartate Aminotransferase, domain 1"/>
    <property type="match status" value="1"/>
</dbReference>
<evidence type="ECO:0000256" key="3">
    <source>
        <dbReference type="ARBA" id="ARBA00011738"/>
    </source>
</evidence>
<evidence type="ECO:0000256" key="2">
    <source>
        <dbReference type="ARBA" id="ARBA00007441"/>
    </source>
</evidence>